<dbReference type="InterPro" id="IPR016163">
    <property type="entry name" value="Ald_DH_C"/>
</dbReference>
<dbReference type="Pfam" id="PF00171">
    <property type="entry name" value="Aldedh"/>
    <property type="match status" value="2"/>
</dbReference>
<evidence type="ECO:0000256" key="5">
    <source>
        <dbReference type="ARBA" id="ARBA00023002"/>
    </source>
</evidence>
<evidence type="ECO:0000256" key="2">
    <source>
        <dbReference type="ARBA" id="ARBA00022605"/>
    </source>
</evidence>
<keyword evidence="4 7" id="KW-0521">NADP</keyword>
<dbReference type="Proteomes" id="UP000066284">
    <property type="component" value="Chromosome 1"/>
</dbReference>
<keyword evidence="2 7" id="KW-0028">Amino-acid biosynthesis</keyword>
<name>A0A0S4KZ62_9BACT</name>
<dbReference type="UniPathway" id="UPA00098">
    <property type="reaction ID" value="UER00360"/>
</dbReference>
<protein>
    <recommendedName>
        <fullName evidence="7">Gamma-glutamyl phosphate reductase</fullName>
        <shortName evidence="7">GPR</shortName>
        <ecNumber evidence="7">1.2.1.41</ecNumber>
    </recommendedName>
    <alternativeName>
        <fullName evidence="7">Glutamate-5-semialdehyde dehydrogenase</fullName>
    </alternativeName>
    <alternativeName>
        <fullName evidence="7">Glutamyl-gamma-semialdehyde dehydrogenase</fullName>
        <shortName evidence="7">GSA dehydrogenase</shortName>
    </alternativeName>
</protein>
<dbReference type="EC" id="1.2.1.41" evidence="7"/>
<evidence type="ECO:0000256" key="3">
    <source>
        <dbReference type="ARBA" id="ARBA00022650"/>
    </source>
</evidence>
<comment type="function">
    <text evidence="7">Catalyzes the NADPH-dependent reduction of L-glutamate 5-phosphate into L-glutamate 5-semialdehyde and phosphate. The product spontaneously undergoes cyclization to form 1-pyrroline-5-carboxylate.</text>
</comment>
<dbReference type="InterPro" id="IPR015590">
    <property type="entry name" value="Aldehyde_DH_dom"/>
</dbReference>
<feature type="domain" description="Aldehyde dehydrogenase" evidence="8">
    <location>
        <begin position="330"/>
        <end position="400"/>
    </location>
</feature>
<dbReference type="OrthoDB" id="502371at2"/>
<sequence>MPEVPAKLYVEKLLKESRSDARRLALVSAAVKDSALRAMADELEADEQAILAANERDVDALGASYEGDVGKDRMKDRMKELVARVRLTAESIKEMADRLRVVADLPDPVGAVTGRWERPDGLQVERVRVPIGVIGVISEMTPLVTVESIALCLKSGNLCVFRGAPEWKETHRALETALRRAVERSGLAAGPWIVIDRPDKEIALELIRSGKNLDALITRGGMGLRKVVMEQAKVPVLCHDGGLTHLYVDGEVDLPLAQNVVINSKVQRAAAANSLDTLLVEQIVGRQFLPPLINRLLEQFKVEVRGCPKTIALMGQMAMTGHTAIVPATDADWRTQFLGPILAVKMVEGLDEAIAHIAGHGPCLTAVIATDRYESAMRFAREVDAGAVLVNASSRLNAGDGFGLGADIGLGTARLHAKGPIGLEQLTCEKYVAFGTGQLRAPHPVPDTYFDAIMLKRA</sequence>
<evidence type="ECO:0000313" key="10">
    <source>
        <dbReference type="Proteomes" id="UP000066284"/>
    </source>
</evidence>
<dbReference type="InterPro" id="IPR016161">
    <property type="entry name" value="Ald_DH/histidinol_DH"/>
</dbReference>
<dbReference type="AlphaFoldDB" id="A0A0S4KZ62"/>
<keyword evidence="7" id="KW-0963">Cytoplasm</keyword>
<dbReference type="HAMAP" id="MF_00412">
    <property type="entry name" value="ProA"/>
    <property type="match status" value="1"/>
</dbReference>
<dbReference type="InterPro" id="IPR000965">
    <property type="entry name" value="GPR_dom"/>
</dbReference>
<dbReference type="CDD" id="cd07079">
    <property type="entry name" value="ALDH_F18-19_ProA-GPR"/>
    <property type="match status" value="1"/>
</dbReference>
<evidence type="ECO:0000259" key="8">
    <source>
        <dbReference type="Pfam" id="PF00171"/>
    </source>
</evidence>
<dbReference type="GO" id="GO:0005737">
    <property type="term" value="C:cytoplasm"/>
    <property type="evidence" value="ECO:0007669"/>
    <property type="project" value="UniProtKB-SubCell"/>
</dbReference>
<organism evidence="9 10">
    <name type="scientific">Candidatus Nitrospira inopinata</name>
    <dbReference type="NCBI Taxonomy" id="1715989"/>
    <lineage>
        <taxon>Bacteria</taxon>
        <taxon>Pseudomonadati</taxon>
        <taxon>Nitrospirota</taxon>
        <taxon>Nitrospiria</taxon>
        <taxon>Nitrospirales</taxon>
        <taxon>Nitrospiraceae</taxon>
        <taxon>Nitrospira</taxon>
    </lineage>
</organism>
<dbReference type="Gene3D" id="3.40.605.10">
    <property type="entry name" value="Aldehyde Dehydrogenase, Chain A, domain 1"/>
    <property type="match status" value="1"/>
</dbReference>
<comment type="pathway">
    <text evidence="1 7">Amino-acid biosynthesis; L-proline biosynthesis; L-glutamate 5-semialdehyde from L-glutamate: step 2/2.</text>
</comment>
<dbReference type="PANTHER" id="PTHR11063:SF8">
    <property type="entry name" value="DELTA-1-PYRROLINE-5-CARBOXYLATE SYNTHASE"/>
    <property type="match status" value="1"/>
</dbReference>
<gene>
    <name evidence="7 9" type="primary">proA</name>
    <name evidence="9" type="ORF">NITINOP_2022</name>
</gene>
<dbReference type="SUPFAM" id="SSF53720">
    <property type="entry name" value="ALDH-like"/>
    <property type="match status" value="1"/>
</dbReference>
<reference evidence="10" key="1">
    <citation type="submission" date="2015-09" db="EMBL/GenBank/DDBJ databases">
        <authorList>
            <person name="Daims H."/>
        </authorList>
    </citation>
    <scope>NUCLEOTIDE SEQUENCE [LARGE SCALE GENOMIC DNA]</scope>
</reference>
<accession>A0A0S4KZ62</accession>
<dbReference type="NCBIfam" id="TIGR00407">
    <property type="entry name" value="proA"/>
    <property type="match status" value="1"/>
</dbReference>
<evidence type="ECO:0000313" key="9">
    <source>
        <dbReference type="EMBL" id="CUQ66994.1"/>
    </source>
</evidence>
<comment type="subcellular location">
    <subcellularLocation>
        <location evidence="7">Cytoplasm</location>
    </subcellularLocation>
</comment>
<evidence type="ECO:0000256" key="6">
    <source>
        <dbReference type="ARBA" id="ARBA00049024"/>
    </source>
</evidence>
<dbReference type="PIRSF" id="PIRSF000151">
    <property type="entry name" value="GPR"/>
    <property type="match status" value="1"/>
</dbReference>
<comment type="catalytic activity">
    <reaction evidence="6 7">
        <text>L-glutamate 5-semialdehyde + phosphate + NADP(+) = L-glutamyl 5-phosphate + NADPH + H(+)</text>
        <dbReference type="Rhea" id="RHEA:19541"/>
        <dbReference type="ChEBI" id="CHEBI:15378"/>
        <dbReference type="ChEBI" id="CHEBI:43474"/>
        <dbReference type="ChEBI" id="CHEBI:57783"/>
        <dbReference type="ChEBI" id="CHEBI:58066"/>
        <dbReference type="ChEBI" id="CHEBI:58274"/>
        <dbReference type="ChEBI" id="CHEBI:58349"/>
        <dbReference type="EC" id="1.2.1.41"/>
    </reaction>
</comment>
<dbReference type="GO" id="GO:0050661">
    <property type="term" value="F:NADP binding"/>
    <property type="evidence" value="ECO:0007669"/>
    <property type="project" value="InterPro"/>
</dbReference>
<evidence type="ECO:0000256" key="7">
    <source>
        <dbReference type="HAMAP-Rule" id="MF_00412"/>
    </source>
</evidence>
<dbReference type="RefSeq" id="WP_062485026.1">
    <property type="nucleotide sequence ID" value="NZ_LN885086.1"/>
</dbReference>
<proteinExistence type="inferred from homology"/>
<dbReference type="NCBIfam" id="NF001221">
    <property type="entry name" value="PRK00197.1"/>
    <property type="match status" value="1"/>
</dbReference>
<comment type="similarity">
    <text evidence="7">Belongs to the gamma-glutamyl phosphate reductase family.</text>
</comment>
<dbReference type="GO" id="GO:0004350">
    <property type="term" value="F:glutamate-5-semialdehyde dehydrogenase activity"/>
    <property type="evidence" value="ECO:0007669"/>
    <property type="project" value="UniProtKB-UniRule"/>
</dbReference>
<dbReference type="InterPro" id="IPR016162">
    <property type="entry name" value="Ald_DH_N"/>
</dbReference>
<dbReference type="STRING" id="1715989.NITINOP_2022"/>
<dbReference type="KEGG" id="nio:NITINOP_2022"/>
<feature type="domain" description="Aldehyde dehydrogenase" evidence="8">
    <location>
        <begin position="84"/>
        <end position="301"/>
    </location>
</feature>
<dbReference type="PANTHER" id="PTHR11063">
    <property type="entry name" value="GLUTAMATE SEMIALDEHYDE DEHYDROGENASE"/>
    <property type="match status" value="1"/>
</dbReference>
<dbReference type="GO" id="GO:0055129">
    <property type="term" value="P:L-proline biosynthetic process"/>
    <property type="evidence" value="ECO:0007669"/>
    <property type="project" value="UniProtKB-UniRule"/>
</dbReference>
<keyword evidence="5 7" id="KW-0560">Oxidoreductase</keyword>
<dbReference type="Gene3D" id="3.40.309.10">
    <property type="entry name" value="Aldehyde Dehydrogenase, Chain A, domain 2"/>
    <property type="match status" value="1"/>
</dbReference>
<keyword evidence="3 7" id="KW-0641">Proline biosynthesis</keyword>
<dbReference type="EMBL" id="LN885086">
    <property type="protein sequence ID" value="CUQ66994.1"/>
    <property type="molecule type" value="Genomic_DNA"/>
</dbReference>
<dbReference type="InterPro" id="IPR012134">
    <property type="entry name" value="Glu-5-SA_DH"/>
</dbReference>
<keyword evidence="10" id="KW-1185">Reference proteome</keyword>
<evidence type="ECO:0000256" key="1">
    <source>
        <dbReference type="ARBA" id="ARBA00004985"/>
    </source>
</evidence>
<evidence type="ECO:0000256" key="4">
    <source>
        <dbReference type="ARBA" id="ARBA00022857"/>
    </source>
</evidence>